<feature type="domain" description="FAD-binding PCMH-type" evidence="3">
    <location>
        <begin position="1"/>
        <end position="174"/>
    </location>
</feature>
<dbReference type="InterPro" id="IPR016166">
    <property type="entry name" value="FAD-bd_PCMH"/>
</dbReference>
<evidence type="ECO:0000259" key="3">
    <source>
        <dbReference type="PROSITE" id="PS51387"/>
    </source>
</evidence>
<keyword evidence="1" id="KW-0285">Flavoprotein</keyword>
<dbReference type="EMBL" id="CAADFG010000077">
    <property type="protein sequence ID" value="VFJ94745.1"/>
    <property type="molecule type" value="Genomic_DNA"/>
</dbReference>
<evidence type="ECO:0000256" key="1">
    <source>
        <dbReference type="ARBA" id="ARBA00022630"/>
    </source>
</evidence>
<dbReference type="SUPFAM" id="SSF56176">
    <property type="entry name" value="FAD-binding/transporter-associated domain-like"/>
    <property type="match status" value="1"/>
</dbReference>
<gene>
    <name evidence="4" type="ORF">BECKH772A_GA0070896_100774</name>
    <name evidence="5" type="ORF">BECKH772B_GA0070898_100794</name>
    <name evidence="6" type="ORF">BECKH772C_GA0070978_100754</name>
</gene>
<name>A0A450UQJ6_9GAMM</name>
<evidence type="ECO:0000313" key="4">
    <source>
        <dbReference type="EMBL" id="VFJ94745.1"/>
    </source>
</evidence>
<dbReference type="InterPro" id="IPR016169">
    <property type="entry name" value="FAD-bd_PCMH_sub2"/>
</dbReference>
<keyword evidence="2" id="KW-0274">FAD</keyword>
<dbReference type="PROSITE" id="PS51387">
    <property type="entry name" value="FAD_PCMH"/>
    <property type="match status" value="1"/>
</dbReference>
<dbReference type="InterPro" id="IPR016164">
    <property type="entry name" value="FAD-linked_Oxase-like_C"/>
</dbReference>
<dbReference type="GO" id="GO:0003824">
    <property type="term" value="F:catalytic activity"/>
    <property type="evidence" value="ECO:0007669"/>
    <property type="project" value="InterPro"/>
</dbReference>
<dbReference type="AlphaFoldDB" id="A0A450UQJ6"/>
<evidence type="ECO:0000313" key="5">
    <source>
        <dbReference type="EMBL" id="VFJ95638.1"/>
    </source>
</evidence>
<protein>
    <submittedName>
        <fullName evidence="4">Glycolate oxidase FAD binding subunit</fullName>
    </submittedName>
</protein>
<dbReference type="SUPFAM" id="SSF55103">
    <property type="entry name" value="FAD-linked oxidases, C-terminal domain"/>
    <property type="match status" value="1"/>
</dbReference>
<reference evidence="4" key="1">
    <citation type="submission" date="2019-02" db="EMBL/GenBank/DDBJ databases">
        <authorList>
            <person name="Gruber-Vodicka R. H."/>
            <person name="Seah K. B. B."/>
        </authorList>
    </citation>
    <scope>NUCLEOTIDE SEQUENCE</scope>
    <source>
        <strain evidence="6">BECK_SA2B12</strain>
        <strain evidence="4">BECK_SA2B15</strain>
        <strain evidence="5">BECK_SA2B20</strain>
    </source>
</reference>
<dbReference type="Gene3D" id="3.30.465.10">
    <property type="match status" value="1"/>
</dbReference>
<dbReference type="EMBL" id="CAADFI010000079">
    <property type="protein sequence ID" value="VFJ95638.1"/>
    <property type="molecule type" value="Genomic_DNA"/>
</dbReference>
<proteinExistence type="predicted"/>
<sequence length="363" mass="38785">MIGDVSSALAETITTAATAGASAAPFQIIGGNSKHFLGRTPTGRPLPVAEHRGIVSYEPKELVITARCGTPLAEIETTLAERGQMLPFEPPHFGPSATLGGTIATGLSGPRRPYAGSARDFVLGVRLINGRGEVLRFGGEVMKNVAGYDISRLVTGAMGTLGLLLETSLKVVPLPDEEITLVREHGPEEAIALMNTWAARPLPLSGACFQGGRLYLRLSGAASAVHAARERLGGESVADGARFWSDLREQRHAFFAGNHTPLWRLSVPPATPPMSWLAGKWLLEWGGGQRWLRTGLPAGDLPADEIRRAARAAGGHATLFRGGDRKAEVFHPPDPILAGLHRRLKEAFDPRGLFNPGRLYSDL</sequence>
<dbReference type="NCBIfam" id="NF008439">
    <property type="entry name" value="PRK11282.1"/>
    <property type="match status" value="1"/>
</dbReference>
<accession>A0A450UQJ6</accession>
<evidence type="ECO:0000256" key="2">
    <source>
        <dbReference type="ARBA" id="ARBA00022827"/>
    </source>
</evidence>
<dbReference type="PANTHER" id="PTHR11748:SF103">
    <property type="entry name" value="GLYCOLATE OXIDASE SUBUNIT GLCE"/>
    <property type="match status" value="1"/>
</dbReference>
<dbReference type="GO" id="GO:0071949">
    <property type="term" value="F:FAD binding"/>
    <property type="evidence" value="ECO:0007669"/>
    <property type="project" value="InterPro"/>
</dbReference>
<dbReference type="EMBL" id="CAADFJ010000075">
    <property type="protein sequence ID" value="VFK01881.1"/>
    <property type="molecule type" value="Genomic_DNA"/>
</dbReference>
<dbReference type="InterPro" id="IPR036318">
    <property type="entry name" value="FAD-bd_PCMH-like_sf"/>
</dbReference>
<organism evidence="4">
    <name type="scientific">Candidatus Kentrum eta</name>
    <dbReference type="NCBI Taxonomy" id="2126337"/>
    <lineage>
        <taxon>Bacteria</taxon>
        <taxon>Pseudomonadati</taxon>
        <taxon>Pseudomonadota</taxon>
        <taxon>Gammaproteobacteria</taxon>
        <taxon>Candidatus Kentrum</taxon>
    </lineage>
</organism>
<evidence type="ECO:0000313" key="6">
    <source>
        <dbReference type="EMBL" id="VFK01881.1"/>
    </source>
</evidence>
<dbReference type="InterPro" id="IPR006094">
    <property type="entry name" value="Oxid_FAD_bind_N"/>
</dbReference>
<dbReference type="Pfam" id="PF01565">
    <property type="entry name" value="FAD_binding_4"/>
    <property type="match status" value="1"/>
</dbReference>
<dbReference type="PANTHER" id="PTHR11748">
    <property type="entry name" value="D-LACTATE DEHYDROGENASE"/>
    <property type="match status" value="1"/>
</dbReference>